<name>A0ABY4HF53_9BACI</name>
<proteinExistence type="predicted"/>
<dbReference type="EMBL" id="CP095075">
    <property type="protein sequence ID" value="UOR13507.1"/>
    <property type="molecule type" value="Genomic_DNA"/>
</dbReference>
<evidence type="ECO:0008006" key="3">
    <source>
        <dbReference type="Google" id="ProtNLM"/>
    </source>
</evidence>
<accession>A0ABY4HF53</accession>
<evidence type="ECO:0000313" key="1">
    <source>
        <dbReference type="EMBL" id="UOR13507.1"/>
    </source>
</evidence>
<reference evidence="1" key="1">
    <citation type="submission" date="2022-04" db="EMBL/GenBank/DDBJ databases">
        <title>Halobacillus sp. isolated from saltern.</title>
        <authorList>
            <person name="Won M."/>
            <person name="Lee C.-M."/>
            <person name="Woen H.-Y."/>
            <person name="Kwon S.-W."/>
        </authorList>
    </citation>
    <scope>NUCLEOTIDE SEQUENCE</scope>
    <source>
        <strain evidence="1">SSHM10-5</strain>
    </source>
</reference>
<organism evidence="1 2">
    <name type="scientific">Halobacillus amylolyticus</name>
    <dbReference type="NCBI Taxonomy" id="2932259"/>
    <lineage>
        <taxon>Bacteria</taxon>
        <taxon>Bacillati</taxon>
        <taxon>Bacillota</taxon>
        <taxon>Bacilli</taxon>
        <taxon>Bacillales</taxon>
        <taxon>Bacillaceae</taxon>
        <taxon>Halobacillus</taxon>
    </lineage>
</organism>
<gene>
    <name evidence="1" type="ORF">MUO15_08650</name>
</gene>
<dbReference type="Proteomes" id="UP000830326">
    <property type="component" value="Chromosome"/>
</dbReference>
<keyword evidence="2" id="KW-1185">Reference proteome</keyword>
<evidence type="ECO:0000313" key="2">
    <source>
        <dbReference type="Proteomes" id="UP000830326"/>
    </source>
</evidence>
<protein>
    <recommendedName>
        <fullName evidence="3">Spore coat protein</fullName>
    </recommendedName>
</protein>
<dbReference type="RefSeq" id="WP_245035152.1">
    <property type="nucleotide sequence ID" value="NZ_CP095075.1"/>
</dbReference>
<sequence length="123" mass="13310">MEKMHHGMNASHMGNMPNNQKHVEQMYKLCQKHKNQKVHMKTFSGDSFNVYIDHVDVENVHVTLASQRPGNSSRQWGYGYGGGYGPGYGPGYGYGGYGGGYGYGGIGSFLLPLTAIAGLSAGF</sequence>